<feature type="compositionally biased region" description="Polar residues" evidence="2">
    <location>
        <begin position="147"/>
        <end position="163"/>
    </location>
</feature>
<dbReference type="AlphaFoldDB" id="W4K0R1"/>
<dbReference type="GO" id="GO:0016491">
    <property type="term" value="F:oxidoreductase activity"/>
    <property type="evidence" value="ECO:0007669"/>
    <property type="project" value="InterPro"/>
</dbReference>
<dbReference type="PANTHER" id="PTHR34598">
    <property type="entry name" value="BLL6449 PROTEIN"/>
    <property type="match status" value="1"/>
</dbReference>
<sequence length="171" mass="19765">MTRYYKEVEKLLKKHTGAKRVFVFDHIIRRPVVEGSESGQNPPLRGPVTRVHADQTYVAGEKRWPIENVVAHHPLAVADWRTVNPDIDLVHTRYVYRDREGSTFSVKDNPEHRWYYLGNQTSEEVTLIKCFDTDESKARLTPHSAFLDSSSPKDAPQRQSTETRCLVFDAE</sequence>
<name>W4K0R1_HETIT</name>
<dbReference type="eggNOG" id="ENOG502RZMU">
    <property type="taxonomic scope" value="Eukaryota"/>
</dbReference>
<evidence type="ECO:0008006" key="5">
    <source>
        <dbReference type="Google" id="ProtNLM"/>
    </source>
</evidence>
<protein>
    <recommendedName>
        <fullName evidence="5">Methyltransferase</fullName>
    </recommendedName>
</protein>
<keyword evidence="4" id="KW-1185">Reference proteome</keyword>
<dbReference type="InParanoid" id="W4K0R1"/>
<evidence type="ECO:0000313" key="3">
    <source>
        <dbReference type="EMBL" id="ETW78716.1"/>
    </source>
</evidence>
<dbReference type="KEGG" id="hir:HETIRDRAFT_459913"/>
<dbReference type="RefSeq" id="XP_009549031.1">
    <property type="nucleotide sequence ID" value="XM_009550736.1"/>
</dbReference>
<dbReference type="GeneID" id="20677030"/>
<reference evidence="3 4" key="1">
    <citation type="journal article" date="2012" name="New Phytol.">
        <title>Insight into trade-off between wood decay and parasitism from the genome of a fungal forest pathogen.</title>
        <authorList>
            <person name="Olson A."/>
            <person name="Aerts A."/>
            <person name="Asiegbu F."/>
            <person name="Belbahri L."/>
            <person name="Bouzid O."/>
            <person name="Broberg A."/>
            <person name="Canback B."/>
            <person name="Coutinho P.M."/>
            <person name="Cullen D."/>
            <person name="Dalman K."/>
            <person name="Deflorio G."/>
            <person name="van Diepen L.T."/>
            <person name="Dunand C."/>
            <person name="Duplessis S."/>
            <person name="Durling M."/>
            <person name="Gonthier P."/>
            <person name="Grimwood J."/>
            <person name="Fossdal C.G."/>
            <person name="Hansson D."/>
            <person name="Henrissat B."/>
            <person name="Hietala A."/>
            <person name="Himmelstrand K."/>
            <person name="Hoffmeister D."/>
            <person name="Hogberg N."/>
            <person name="James T.Y."/>
            <person name="Karlsson M."/>
            <person name="Kohler A."/>
            <person name="Kues U."/>
            <person name="Lee Y.H."/>
            <person name="Lin Y.C."/>
            <person name="Lind M."/>
            <person name="Lindquist E."/>
            <person name="Lombard V."/>
            <person name="Lucas S."/>
            <person name="Lunden K."/>
            <person name="Morin E."/>
            <person name="Murat C."/>
            <person name="Park J."/>
            <person name="Raffaello T."/>
            <person name="Rouze P."/>
            <person name="Salamov A."/>
            <person name="Schmutz J."/>
            <person name="Solheim H."/>
            <person name="Stahlberg J."/>
            <person name="Velez H."/>
            <person name="de Vries R.P."/>
            <person name="Wiebenga A."/>
            <person name="Woodward S."/>
            <person name="Yakovlev I."/>
            <person name="Garbelotto M."/>
            <person name="Martin F."/>
            <person name="Grigoriev I.V."/>
            <person name="Stenlid J."/>
        </authorList>
    </citation>
    <scope>NUCLEOTIDE SEQUENCE [LARGE SCALE GENOMIC DNA]</scope>
    <source>
        <strain evidence="3 4">TC 32-1</strain>
    </source>
</reference>
<dbReference type="OrthoDB" id="412788at2759"/>
<evidence type="ECO:0000313" key="4">
    <source>
        <dbReference type="Proteomes" id="UP000030671"/>
    </source>
</evidence>
<evidence type="ECO:0000256" key="1">
    <source>
        <dbReference type="ARBA" id="ARBA00023604"/>
    </source>
</evidence>
<comment type="similarity">
    <text evidence="1">Belongs to the asaB hydroxylase/desaturase family.</text>
</comment>
<organism evidence="3 4">
    <name type="scientific">Heterobasidion irregulare (strain TC 32-1)</name>
    <dbReference type="NCBI Taxonomy" id="747525"/>
    <lineage>
        <taxon>Eukaryota</taxon>
        <taxon>Fungi</taxon>
        <taxon>Dikarya</taxon>
        <taxon>Basidiomycota</taxon>
        <taxon>Agaricomycotina</taxon>
        <taxon>Agaricomycetes</taxon>
        <taxon>Russulales</taxon>
        <taxon>Bondarzewiaceae</taxon>
        <taxon>Heterobasidion</taxon>
        <taxon>Heterobasidion annosum species complex</taxon>
    </lineage>
</organism>
<feature type="region of interest" description="Disordered" evidence="2">
    <location>
        <begin position="142"/>
        <end position="163"/>
    </location>
</feature>
<gene>
    <name evidence="3" type="ORF">HETIRDRAFT_459913</name>
</gene>
<proteinExistence type="inferred from homology"/>
<accession>W4K0R1</accession>
<dbReference type="NCBIfam" id="NF041278">
    <property type="entry name" value="CmcJ_NvfI_EfuI"/>
    <property type="match status" value="1"/>
</dbReference>
<dbReference type="Proteomes" id="UP000030671">
    <property type="component" value="Unassembled WGS sequence"/>
</dbReference>
<dbReference type="HOGENOM" id="CLU_042688_1_1_1"/>
<evidence type="ECO:0000256" key="2">
    <source>
        <dbReference type="SAM" id="MobiDB-lite"/>
    </source>
</evidence>
<dbReference type="InterPro" id="IPR044053">
    <property type="entry name" value="AsaB-like"/>
</dbReference>
<dbReference type="PANTHER" id="PTHR34598:SF3">
    <property type="entry name" value="OXIDOREDUCTASE AN1597"/>
    <property type="match status" value="1"/>
</dbReference>
<dbReference type="EMBL" id="KI925461">
    <property type="protein sequence ID" value="ETW78716.1"/>
    <property type="molecule type" value="Genomic_DNA"/>
</dbReference>